<feature type="domain" description="Rhamnogalacturonase B N-terminal" evidence="13">
    <location>
        <begin position="19"/>
        <end position="266"/>
    </location>
</feature>
<dbReference type="GO" id="GO:0071555">
    <property type="term" value="P:cell wall organization"/>
    <property type="evidence" value="ECO:0007669"/>
    <property type="project" value="UniProtKB-KW"/>
</dbReference>
<evidence type="ECO:0000256" key="3">
    <source>
        <dbReference type="ARBA" id="ARBA00010418"/>
    </source>
</evidence>
<evidence type="ECO:0000259" key="13">
    <source>
        <dbReference type="Pfam" id="PF09284"/>
    </source>
</evidence>
<keyword evidence="5" id="KW-0964">Secreted</keyword>
<keyword evidence="17" id="KW-1185">Reference proteome</keyword>
<dbReference type="Gene3D" id="2.60.40.1120">
    <property type="entry name" value="Carboxypeptidase-like, regulatory domain"/>
    <property type="match status" value="1"/>
</dbReference>
<comment type="subcellular location">
    <subcellularLocation>
        <location evidence="2">Secreted</location>
    </subcellularLocation>
</comment>
<dbReference type="CDD" id="cd10320">
    <property type="entry name" value="RGL4_N"/>
    <property type="match status" value="1"/>
</dbReference>
<name>A0A8H5FJF2_9AGAR</name>
<dbReference type="CDD" id="cd10317">
    <property type="entry name" value="RGL4_C"/>
    <property type="match status" value="1"/>
</dbReference>
<dbReference type="AlphaFoldDB" id="A0A8H5FJF2"/>
<dbReference type="SUPFAM" id="SSF74650">
    <property type="entry name" value="Galactose mutarotase-like"/>
    <property type="match status" value="1"/>
</dbReference>
<evidence type="ECO:0000259" key="15">
    <source>
        <dbReference type="Pfam" id="PF14686"/>
    </source>
</evidence>
<evidence type="ECO:0000313" key="17">
    <source>
        <dbReference type="Proteomes" id="UP000541558"/>
    </source>
</evidence>
<dbReference type="InterPro" id="IPR008979">
    <property type="entry name" value="Galactose-bd-like_sf"/>
</dbReference>
<feature type="domain" description="Rhamnogalacturonan lyase" evidence="14">
    <location>
        <begin position="380"/>
        <end position="541"/>
    </location>
</feature>
<dbReference type="GO" id="GO:0005576">
    <property type="term" value="C:extracellular region"/>
    <property type="evidence" value="ECO:0007669"/>
    <property type="project" value="UniProtKB-SubCell"/>
</dbReference>
<feature type="signal peptide" evidence="12">
    <location>
        <begin position="1"/>
        <end position="17"/>
    </location>
</feature>
<dbReference type="PANTHER" id="PTHR36574:SF1">
    <property type="entry name" value="RHAMNOGALACTURONATE LYASE-RELATED"/>
    <property type="match status" value="1"/>
</dbReference>
<keyword evidence="7" id="KW-1015">Disulfide bond</keyword>
<accession>A0A8H5FJF2</accession>
<keyword evidence="6 12" id="KW-0732">Signal</keyword>
<dbReference type="PANTHER" id="PTHR36574">
    <property type="entry name" value="RHAMNOGALACTURONATE LYASE-RELATED"/>
    <property type="match status" value="1"/>
</dbReference>
<dbReference type="InterPro" id="IPR011013">
    <property type="entry name" value="Gal_mutarotase_sf_dom"/>
</dbReference>
<evidence type="ECO:0000259" key="14">
    <source>
        <dbReference type="Pfam" id="PF14683"/>
    </source>
</evidence>
<dbReference type="Gene3D" id="2.70.98.10">
    <property type="match status" value="1"/>
</dbReference>
<evidence type="ECO:0000256" key="4">
    <source>
        <dbReference type="ARBA" id="ARBA00012437"/>
    </source>
</evidence>
<feature type="domain" description="Rhamnogalacturonan lyase" evidence="15">
    <location>
        <begin position="273"/>
        <end position="344"/>
    </location>
</feature>
<dbReference type="OrthoDB" id="114708at2759"/>
<proteinExistence type="inferred from homology"/>
<dbReference type="InterPro" id="IPR015364">
    <property type="entry name" value="RhgB_N"/>
</dbReference>
<evidence type="ECO:0000256" key="6">
    <source>
        <dbReference type="ARBA" id="ARBA00022729"/>
    </source>
</evidence>
<dbReference type="GO" id="GO:0045490">
    <property type="term" value="P:pectin catabolic process"/>
    <property type="evidence" value="ECO:0007669"/>
    <property type="project" value="TreeGrafter"/>
</dbReference>
<evidence type="ECO:0000256" key="10">
    <source>
        <dbReference type="ARBA" id="ARBA00023316"/>
    </source>
</evidence>
<comment type="caution">
    <text evidence="16">The sequence shown here is derived from an EMBL/GenBank/DDBJ whole genome shotgun (WGS) entry which is preliminary data.</text>
</comment>
<evidence type="ECO:0000256" key="1">
    <source>
        <dbReference type="ARBA" id="ARBA00001324"/>
    </source>
</evidence>
<keyword evidence="9" id="KW-0119">Carbohydrate metabolism</keyword>
<dbReference type="InterPro" id="IPR014718">
    <property type="entry name" value="GH-type_carb-bd"/>
</dbReference>
<evidence type="ECO:0000256" key="12">
    <source>
        <dbReference type="SAM" id="SignalP"/>
    </source>
</evidence>
<evidence type="ECO:0000256" key="7">
    <source>
        <dbReference type="ARBA" id="ARBA00023157"/>
    </source>
</evidence>
<evidence type="ECO:0000256" key="9">
    <source>
        <dbReference type="ARBA" id="ARBA00023277"/>
    </source>
</evidence>
<dbReference type="SUPFAM" id="SSF49785">
    <property type="entry name" value="Galactose-binding domain-like"/>
    <property type="match status" value="1"/>
</dbReference>
<evidence type="ECO:0000256" key="11">
    <source>
        <dbReference type="ARBA" id="ARBA00023326"/>
    </source>
</evidence>
<comment type="similarity">
    <text evidence="3">Belongs to the polysaccharide lyase 4 family.</text>
</comment>
<keyword evidence="8" id="KW-0456">Lyase</keyword>
<dbReference type="InterPro" id="IPR016590">
    <property type="entry name" value="Rhamnogalacturonase_B"/>
</dbReference>
<dbReference type="GO" id="GO:0102210">
    <property type="term" value="F:rhamnogalacturonan endolyase activity"/>
    <property type="evidence" value="ECO:0007669"/>
    <property type="project" value="UniProtKB-EC"/>
</dbReference>
<dbReference type="SUPFAM" id="SSF49452">
    <property type="entry name" value="Starch-binding domain-like"/>
    <property type="match status" value="1"/>
</dbReference>
<dbReference type="Proteomes" id="UP000541558">
    <property type="component" value="Unassembled WGS sequence"/>
</dbReference>
<feature type="chain" id="PRO_5034470418" description="rhamnogalacturonan endolyase" evidence="12">
    <location>
        <begin position="18"/>
        <end position="542"/>
    </location>
</feature>
<dbReference type="EMBL" id="JAACJK010000010">
    <property type="protein sequence ID" value="KAF5339014.1"/>
    <property type="molecule type" value="Genomic_DNA"/>
</dbReference>
<dbReference type="Pfam" id="PF14686">
    <property type="entry name" value="fn3_3"/>
    <property type="match status" value="1"/>
</dbReference>
<gene>
    <name evidence="16" type="ORF">D9611_008708</name>
</gene>
<protein>
    <recommendedName>
        <fullName evidence="4">rhamnogalacturonan endolyase</fullName>
        <ecNumber evidence="4">4.2.2.23</ecNumber>
    </recommendedName>
</protein>
<reference evidence="16 17" key="1">
    <citation type="journal article" date="2020" name="ISME J.">
        <title>Uncovering the hidden diversity of litter-decomposition mechanisms in mushroom-forming fungi.</title>
        <authorList>
            <person name="Floudas D."/>
            <person name="Bentzer J."/>
            <person name="Ahren D."/>
            <person name="Johansson T."/>
            <person name="Persson P."/>
            <person name="Tunlid A."/>
        </authorList>
    </citation>
    <scope>NUCLEOTIDE SEQUENCE [LARGE SCALE GENOMIC DNA]</scope>
    <source>
        <strain evidence="16 17">CBS 175.51</strain>
    </source>
</reference>
<dbReference type="InterPro" id="IPR029411">
    <property type="entry name" value="RG-lyase_III"/>
</dbReference>
<evidence type="ECO:0000256" key="2">
    <source>
        <dbReference type="ARBA" id="ARBA00004613"/>
    </source>
</evidence>
<evidence type="ECO:0000256" key="8">
    <source>
        <dbReference type="ARBA" id="ARBA00023239"/>
    </source>
</evidence>
<comment type="catalytic activity">
    <reaction evidence="1">
        <text>Endotype eliminative cleavage of L-alpha-rhamnopyranosyl-(1-&gt;4)-alpha-D-galactopyranosyluronic acid bonds of rhamnogalacturonan I domains in ramified hairy regions of pectin leaving L-rhamnopyranose at the reducing end and 4-deoxy-4,5-unsaturated D-galactopyranosyluronic acid at the non-reducing end.</text>
        <dbReference type="EC" id="4.2.2.23"/>
    </reaction>
</comment>
<organism evidence="16 17">
    <name type="scientific">Ephemerocybe angulata</name>
    <dbReference type="NCBI Taxonomy" id="980116"/>
    <lineage>
        <taxon>Eukaryota</taxon>
        <taxon>Fungi</taxon>
        <taxon>Dikarya</taxon>
        <taxon>Basidiomycota</taxon>
        <taxon>Agaricomycotina</taxon>
        <taxon>Agaricomycetes</taxon>
        <taxon>Agaricomycetidae</taxon>
        <taxon>Agaricales</taxon>
        <taxon>Agaricineae</taxon>
        <taxon>Psathyrellaceae</taxon>
        <taxon>Ephemerocybe</taxon>
    </lineage>
</organism>
<dbReference type="Pfam" id="PF09284">
    <property type="entry name" value="RhgB_N"/>
    <property type="match status" value="1"/>
</dbReference>
<dbReference type="Pfam" id="PF14683">
    <property type="entry name" value="CBM-like"/>
    <property type="match status" value="1"/>
</dbReference>
<dbReference type="FunFam" id="2.60.120.260:FF:000102">
    <property type="entry name" value="Rhamnogalacturonate lyase A"/>
    <property type="match status" value="1"/>
</dbReference>
<evidence type="ECO:0000256" key="5">
    <source>
        <dbReference type="ARBA" id="ARBA00022525"/>
    </source>
</evidence>
<dbReference type="InterPro" id="IPR013784">
    <property type="entry name" value="Carb-bd-like_fold"/>
</dbReference>
<evidence type="ECO:0000313" key="16">
    <source>
        <dbReference type="EMBL" id="KAF5339014.1"/>
    </source>
</evidence>
<dbReference type="EC" id="4.2.2.23" evidence="4"/>
<dbReference type="Gene3D" id="2.60.120.260">
    <property type="entry name" value="Galactose-binding domain-like"/>
    <property type="match status" value="1"/>
</dbReference>
<keyword evidence="11" id="KW-0624">Polysaccharide degradation</keyword>
<dbReference type="GO" id="GO:0030246">
    <property type="term" value="F:carbohydrate binding"/>
    <property type="evidence" value="ECO:0007669"/>
    <property type="project" value="InterPro"/>
</dbReference>
<keyword evidence="10" id="KW-0961">Cell wall biogenesis/degradation</keyword>
<sequence>MKFLLTTILSLLPTAFAAFGVTRSGSNYLVDSGAGLVTTINGNNGDITSLNYNGKELQDRTKFTHLSSGLGTATVSSNIVSGNTAVISIKTSTITQYYIVRSGTNTIYIGTYASAEPSVGELRFIARLSKSALPNGHPAADIQSAGSTIEGSDVFLKNGQSKSKFYSSVPFIRDQVHGVTGSGVGAYIIVPGVSYETSSGGPFFRDINNQGGDQQELYWYMNSGHYQTDLPYRTGFFGPYALAITSGSAPSPDLDTSFFDSLGLQGYVPASGRGTVTGSYSGVLSGQPVTIGFKNSAAQYWVSASGGSFTRNLVKPGTYDVTLFQGELEAGSGRVTVSAGQTASVSLSVSLSRPNVIWSIGEAALYLFHIDFNELTPSLLGTPDGTPKEFLNADKIETMHPSDSRMSNWGPITYTIGSSSVNSFPMAQFKSVNSPTTIRWTASSSQIGARTLRIRTTGSFAGGRPQITVNNWTSSAPGAPTNLNSRGVTRGTWRGNNQAYDYPIPSGTLVAGSNTISINVVSGSSGDTFLSPNFIYDSVELF</sequence>
<dbReference type="InterPro" id="IPR029413">
    <property type="entry name" value="RG-lyase_II"/>
</dbReference>